<dbReference type="GO" id="GO:0006865">
    <property type="term" value="P:amino acid transport"/>
    <property type="evidence" value="ECO:0007669"/>
    <property type="project" value="UniProtKB-UniRule"/>
</dbReference>
<dbReference type="OrthoDB" id="9802264at2"/>
<dbReference type="PANTHER" id="PTHR43117:SF4">
    <property type="entry name" value="OSMOPROTECTANT IMPORT ATP-BINDING PROTEIN OSMV"/>
    <property type="match status" value="1"/>
</dbReference>
<dbReference type="SUPFAM" id="SSF52540">
    <property type="entry name" value="P-loop containing nucleoside triphosphate hydrolases"/>
    <property type="match status" value="1"/>
</dbReference>
<evidence type="ECO:0000256" key="4">
    <source>
        <dbReference type="ARBA" id="ARBA00022741"/>
    </source>
</evidence>
<keyword evidence="8" id="KW-0997">Cell inner membrane</keyword>
<reference evidence="12" key="1">
    <citation type="submission" date="2016-05" db="EMBL/GenBank/DDBJ databases">
        <authorList>
            <person name="Holder M.E."/>
            <person name="Ajami N.J."/>
            <person name="Petrosino J.F."/>
        </authorList>
    </citation>
    <scope>NUCLEOTIDE SEQUENCE [LARGE SCALE GENOMIC DNA]</scope>
    <source>
        <strain evidence="12">ATCC 700696</strain>
    </source>
</reference>
<dbReference type="FunFam" id="3.40.50.300:FF:000425">
    <property type="entry name" value="Probable ABC transporter, ATP-binding subunit"/>
    <property type="match status" value="1"/>
</dbReference>
<proteinExistence type="inferred from homology"/>
<dbReference type="EMBL" id="CP016199">
    <property type="protein sequence ID" value="ASS37237.1"/>
    <property type="molecule type" value="Genomic_DNA"/>
</dbReference>
<evidence type="ECO:0000259" key="9">
    <source>
        <dbReference type="PROSITE" id="PS50893"/>
    </source>
</evidence>
<dbReference type="InterPro" id="IPR003593">
    <property type="entry name" value="AAA+_ATPase"/>
</dbReference>
<dbReference type="PROSITE" id="PS00211">
    <property type="entry name" value="ABC_TRANSPORTER_1"/>
    <property type="match status" value="1"/>
</dbReference>
<dbReference type="GO" id="GO:0005886">
    <property type="term" value="C:plasma membrane"/>
    <property type="evidence" value="ECO:0007669"/>
    <property type="project" value="UniProtKB-SubCell"/>
</dbReference>
<comment type="subcellular location">
    <subcellularLocation>
        <location evidence="8">Cell inner membrane</location>
        <topology evidence="8">Peripheral membrane protein</topology>
    </subcellularLocation>
</comment>
<evidence type="ECO:0000256" key="5">
    <source>
        <dbReference type="ARBA" id="ARBA00022840"/>
    </source>
</evidence>
<keyword evidence="2 8" id="KW-0813">Transport</keyword>
<evidence type="ECO:0000256" key="7">
    <source>
        <dbReference type="PROSITE-ProRule" id="PRU00703"/>
    </source>
</evidence>
<dbReference type="GO" id="GO:0015418">
    <property type="term" value="F:ABC-type quaternary ammonium compound transporting activity"/>
    <property type="evidence" value="ECO:0007669"/>
    <property type="project" value="UniProtKB-EC"/>
</dbReference>
<dbReference type="SUPFAM" id="SSF54631">
    <property type="entry name" value="CBS-domain pair"/>
    <property type="match status" value="1"/>
</dbReference>
<name>A0A223AQK9_9FIRM</name>
<evidence type="ECO:0000256" key="1">
    <source>
        <dbReference type="ARBA" id="ARBA00005417"/>
    </source>
</evidence>
<dbReference type="Gene3D" id="3.40.50.300">
    <property type="entry name" value="P-loop containing nucleotide triphosphate hydrolases"/>
    <property type="match status" value="1"/>
</dbReference>
<keyword evidence="4 8" id="KW-0547">Nucleotide-binding</keyword>
<dbReference type="PROSITE" id="PS50893">
    <property type="entry name" value="ABC_TRANSPORTER_2"/>
    <property type="match status" value="1"/>
</dbReference>
<dbReference type="CDD" id="cd02205">
    <property type="entry name" value="CBS_pair_SF"/>
    <property type="match status" value="1"/>
</dbReference>
<dbReference type="RefSeq" id="WP_094233457.1">
    <property type="nucleotide sequence ID" value="NZ_CP016199.1"/>
</dbReference>
<sequence>MIEFKNVSKSFHNVRVLKDISMTICKGELTVLIGPSGCGKTTLLKMINRMLTPTSGEIFLDSKCMDEIDKVELRRSMGYVIQQGGLLPHLTVRENIEIIERLEHRPEDEVAARTIQLMKMVSMDPTEYLDRFPGELSGGQQQRIGVARAFANEPEIILFDEPFSALDPITRSALQDQLIHIQSNEAKTMVFVTHDMSEAIKIADRICILNEGRVVQFDTPENIMKYPADEFVESFVGLNRIWSSPKYIKVQDFMITEPISVREDVSAYKCIRILRSHHIDTLPVVDSEGTLLGIIGRQSFLNRPRPSSRARDIMYSAQHTVHPDENILDVLTTIRETDVSNLPVIDDNGRIIGLLTSSRLIATMSQQFLDNMSEEEVK</sequence>
<dbReference type="InterPro" id="IPR000644">
    <property type="entry name" value="CBS_dom"/>
</dbReference>
<dbReference type="Pfam" id="PF00571">
    <property type="entry name" value="CBS"/>
    <property type="match status" value="2"/>
</dbReference>
<dbReference type="InterPro" id="IPR017871">
    <property type="entry name" value="ABC_transporter-like_CS"/>
</dbReference>
<organism evidence="11 12">
    <name type="scientific">Mogibacterium pumilum</name>
    <dbReference type="NCBI Taxonomy" id="86332"/>
    <lineage>
        <taxon>Bacteria</taxon>
        <taxon>Bacillati</taxon>
        <taxon>Bacillota</taxon>
        <taxon>Clostridia</taxon>
        <taxon>Peptostreptococcales</taxon>
        <taxon>Anaerovoracaceae</taxon>
        <taxon>Mogibacterium</taxon>
    </lineage>
</organism>
<dbReference type="GO" id="GO:0005524">
    <property type="term" value="F:ATP binding"/>
    <property type="evidence" value="ECO:0007669"/>
    <property type="project" value="UniProtKB-UniRule"/>
</dbReference>
<dbReference type="SMART" id="SM00382">
    <property type="entry name" value="AAA"/>
    <property type="match status" value="1"/>
</dbReference>
<keyword evidence="12" id="KW-1185">Reference proteome</keyword>
<dbReference type="InterPro" id="IPR003439">
    <property type="entry name" value="ABC_transporter-like_ATP-bd"/>
</dbReference>
<dbReference type="PROSITE" id="PS51371">
    <property type="entry name" value="CBS"/>
    <property type="match status" value="2"/>
</dbReference>
<dbReference type="InterPro" id="IPR027417">
    <property type="entry name" value="P-loop_NTPase"/>
</dbReference>
<keyword evidence="3" id="KW-0677">Repeat</keyword>
<evidence type="ECO:0000313" key="12">
    <source>
        <dbReference type="Proteomes" id="UP000214689"/>
    </source>
</evidence>
<comment type="catalytic activity">
    <reaction evidence="8">
        <text>a quaternary ammonium(out) + ATP + H2O = a quaternary ammonium(in) + ADP + phosphate + H(+)</text>
        <dbReference type="Rhea" id="RHEA:11036"/>
        <dbReference type="ChEBI" id="CHEBI:15377"/>
        <dbReference type="ChEBI" id="CHEBI:15378"/>
        <dbReference type="ChEBI" id="CHEBI:30616"/>
        <dbReference type="ChEBI" id="CHEBI:35267"/>
        <dbReference type="ChEBI" id="CHEBI:43474"/>
        <dbReference type="ChEBI" id="CHEBI:456216"/>
    </reaction>
</comment>
<dbReference type="Proteomes" id="UP000214689">
    <property type="component" value="Chromosome"/>
</dbReference>
<evidence type="ECO:0000256" key="6">
    <source>
        <dbReference type="ARBA" id="ARBA00023122"/>
    </source>
</evidence>
<dbReference type="NCBIfam" id="TIGR01186">
    <property type="entry name" value="proV"/>
    <property type="match status" value="1"/>
</dbReference>
<accession>A0A223AQK9</accession>
<protein>
    <recommendedName>
        <fullName evidence="8">Quaternary amine transport ATP-binding protein</fullName>
        <ecNumber evidence="8">7.6.2.9</ecNumber>
    </recommendedName>
</protein>
<feature type="domain" description="ABC transporter" evidence="9">
    <location>
        <begin position="2"/>
        <end position="236"/>
    </location>
</feature>
<dbReference type="PANTHER" id="PTHR43117">
    <property type="entry name" value="OSMOPROTECTANT IMPORT ATP-BINDING PROTEIN OSMV"/>
    <property type="match status" value="1"/>
</dbReference>
<dbReference type="SMART" id="SM00116">
    <property type="entry name" value="CBS"/>
    <property type="match status" value="2"/>
</dbReference>
<dbReference type="AlphaFoldDB" id="A0A223AQK9"/>
<feature type="domain" description="CBS" evidence="10">
    <location>
        <begin position="254"/>
        <end position="313"/>
    </location>
</feature>
<dbReference type="InterPro" id="IPR046342">
    <property type="entry name" value="CBS_dom_sf"/>
</dbReference>
<evidence type="ECO:0000259" key="10">
    <source>
        <dbReference type="PROSITE" id="PS51371"/>
    </source>
</evidence>
<comment type="subunit">
    <text evidence="8">The complex is probably composed of two ATP-binding proteins, two transmembrane proteins and a solute-binding protein.</text>
</comment>
<dbReference type="Gene3D" id="3.10.580.10">
    <property type="entry name" value="CBS-domain"/>
    <property type="match status" value="1"/>
</dbReference>
<keyword evidence="5 8" id="KW-0067">ATP-binding</keyword>
<keyword evidence="8" id="KW-1003">Cell membrane</keyword>
<keyword evidence="8" id="KW-0472">Membrane</keyword>
<dbReference type="GO" id="GO:0031460">
    <property type="term" value="P:glycine betaine transport"/>
    <property type="evidence" value="ECO:0007669"/>
    <property type="project" value="InterPro"/>
</dbReference>
<keyword evidence="6 7" id="KW-0129">CBS domain</keyword>
<dbReference type="Pfam" id="PF00005">
    <property type="entry name" value="ABC_tran"/>
    <property type="match status" value="1"/>
</dbReference>
<comment type="similarity">
    <text evidence="1 8">Belongs to the ABC transporter superfamily.</text>
</comment>
<dbReference type="EC" id="7.6.2.9" evidence="8"/>
<feature type="domain" description="CBS" evidence="10">
    <location>
        <begin position="314"/>
        <end position="371"/>
    </location>
</feature>
<evidence type="ECO:0000256" key="3">
    <source>
        <dbReference type="ARBA" id="ARBA00022737"/>
    </source>
</evidence>
<dbReference type="InterPro" id="IPR005892">
    <property type="entry name" value="Gly-betaine_transp_ATP-bd"/>
</dbReference>
<dbReference type="GO" id="GO:0016887">
    <property type="term" value="F:ATP hydrolysis activity"/>
    <property type="evidence" value="ECO:0007669"/>
    <property type="project" value="UniProtKB-UniRule"/>
</dbReference>
<evidence type="ECO:0000256" key="8">
    <source>
        <dbReference type="RuleBase" id="RU369116"/>
    </source>
</evidence>
<evidence type="ECO:0000313" key="11">
    <source>
        <dbReference type="EMBL" id="ASS37237.1"/>
    </source>
</evidence>
<gene>
    <name evidence="11" type="ORF">AXF17_01280</name>
</gene>
<evidence type="ECO:0000256" key="2">
    <source>
        <dbReference type="ARBA" id="ARBA00022448"/>
    </source>
</evidence>